<dbReference type="Proteomes" id="UP000297229">
    <property type="component" value="Unassembled WGS sequence"/>
</dbReference>
<accession>A0A4Z1KG95</accession>
<name>A0A4Z1KG95_9HELO</name>
<evidence type="ECO:0000313" key="1">
    <source>
        <dbReference type="EMBL" id="TGO80457.1"/>
    </source>
</evidence>
<dbReference type="EMBL" id="PQXM01000007">
    <property type="protein sequence ID" value="TGO80457.1"/>
    <property type="molecule type" value="Genomic_DNA"/>
</dbReference>
<dbReference type="AlphaFoldDB" id="A0A4Z1KG95"/>
<proteinExistence type="predicted"/>
<protein>
    <submittedName>
        <fullName evidence="1">Uncharacterized protein</fullName>
    </submittedName>
</protein>
<sequence length="122" mass="13209">MDSYDPKAWAVTSIQDDSTTLPMQTIAKNQNSGSKNMQPNRLVPIFRPYIVTNVNDVGMQSPFLGEAESRVDQIQVLRMMEKIDNGAGKSKSKTAGSSTVLQENTLGVISIAVEGSWNSSAS</sequence>
<gene>
    <name evidence="1" type="ORF">BELL_0007g00480</name>
</gene>
<reference evidence="1 2" key="1">
    <citation type="submission" date="2017-12" db="EMBL/GenBank/DDBJ databases">
        <title>Comparative genomics of Botrytis spp.</title>
        <authorList>
            <person name="Valero-Jimenez C.A."/>
            <person name="Tapia P."/>
            <person name="Veloso J."/>
            <person name="Silva-Moreno E."/>
            <person name="Staats M."/>
            <person name="Valdes J.H."/>
            <person name="Van Kan J.A.L."/>
        </authorList>
    </citation>
    <scope>NUCLEOTIDE SEQUENCE [LARGE SCALE GENOMIC DNA]</scope>
    <source>
        <strain evidence="1 2">Be9601</strain>
    </source>
</reference>
<comment type="caution">
    <text evidence="1">The sequence shown here is derived from an EMBL/GenBank/DDBJ whole genome shotgun (WGS) entry which is preliminary data.</text>
</comment>
<organism evidence="1 2">
    <name type="scientific">Botrytis elliptica</name>
    <dbReference type="NCBI Taxonomy" id="278938"/>
    <lineage>
        <taxon>Eukaryota</taxon>
        <taxon>Fungi</taxon>
        <taxon>Dikarya</taxon>
        <taxon>Ascomycota</taxon>
        <taxon>Pezizomycotina</taxon>
        <taxon>Leotiomycetes</taxon>
        <taxon>Helotiales</taxon>
        <taxon>Sclerotiniaceae</taxon>
        <taxon>Botrytis</taxon>
    </lineage>
</organism>
<keyword evidence="2" id="KW-1185">Reference proteome</keyword>
<evidence type="ECO:0000313" key="2">
    <source>
        <dbReference type="Proteomes" id="UP000297229"/>
    </source>
</evidence>